<comment type="similarity">
    <text evidence="1">Belongs to the NAD(P)-dependent epimerase/dehydratase family.</text>
</comment>
<organism evidence="3 4">
    <name type="scientific">Mangrovihabitans endophyticus</name>
    <dbReference type="NCBI Taxonomy" id="1751298"/>
    <lineage>
        <taxon>Bacteria</taxon>
        <taxon>Bacillati</taxon>
        <taxon>Actinomycetota</taxon>
        <taxon>Actinomycetes</taxon>
        <taxon>Micromonosporales</taxon>
        <taxon>Micromonosporaceae</taxon>
        <taxon>Mangrovihabitans</taxon>
    </lineage>
</organism>
<feature type="domain" description="NAD-dependent epimerase/dehydratase" evidence="2">
    <location>
        <begin position="5"/>
        <end position="249"/>
    </location>
</feature>
<dbReference type="Proteomes" id="UP000656042">
    <property type="component" value="Unassembled WGS sequence"/>
</dbReference>
<dbReference type="AlphaFoldDB" id="A0A8J3BWH9"/>
<dbReference type="Pfam" id="PF01370">
    <property type="entry name" value="Epimerase"/>
    <property type="match status" value="1"/>
</dbReference>
<keyword evidence="4" id="KW-1185">Reference proteome</keyword>
<comment type="caution">
    <text evidence="3">The sequence shown here is derived from an EMBL/GenBank/DDBJ whole genome shotgun (WGS) entry which is preliminary data.</text>
</comment>
<dbReference type="EMBL" id="BMMX01000001">
    <property type="protein sequence ID" value="GGK75418.1"/>
    <property type="molecule type" value="Genomic_DNA"/>
</dbReference>
<name>A0A8J3BWH9_9ACTN</name>
<reference evidence="3" key="2">
    <citation type="submission" date="2020-09" db="EMBL/GenBank/DDBJ databases">
        <authorList>
            <person name="Sun Q."/>
            <person name="Zhou Y."/>
        </authorList>
    </citation>
    <scope>NUCLEOTIDE SEQUENCE</scope>
    <source>
        <strain evidence="3">CGMCC 4.7299</strain>
    </source>
</reference>
<dbReference type="Gene3D" id="3.40.50.720">
    <property type="entry name" value="NAD(P)-binding Rossmann-like Domain"/>
    <property type="match status" value="1"/>
</dbReference>
<evidence type="ECO:0000313" key="4">
    <source>
        <dbReference type="Proteomes" id="UP000656042"/>
    </source>
</evidence>
<dbReference type="InterPro" id="IPR001509">
    <property type="entry name" value="Epimerase_deHydtase"/>
</dbReference>
<accession>A0A8J3BWH9</accession>
<evidence type="ECO:0000313" key="3">
    <source>
        <dbReference type="EMBL" id="GGK75418.1"/>
    </source>
</evidence>
<dbReference type="SUPFAM" id="SSF51735">
    <property type="entry name" value="NAD(P)-binding Rossmann-fold domains"/>
    <property type="match status" value="1"/>
</dbReference>
<gene>
    <name evidence="3" type="ORF">GCM10012284_06780</name>
</gene>
<evidence type="ECO:0000259" key="2">
    <source>
        <dbReference type="Pfam" id="PF01370"/>
    </source>
</evidence>
<protein>
    <submittedName>
        <fullName evidence="3">NDP-sugar dehydratase or epimerase</fullName>
    </submittedName>
</protein>
<dbReference type="RefSeq" id="WP_189077498.1">
    <property type="nucleotide sequence ID" value="NZ_BMMX01000001.1"/>
</dbReference>
<dbReference type="PANTHER" id="PTHR43000">
    <property type="entry name" value="DTDP-D-GLUCOSE 4,6-DEHYDRATASE-RELATED"/>
    <property type="match status" value="1"/>
</dbReference>
<reference evidence="3" key="1">
    <citation type="journal article" date="2014" name="Int. J. Syst. Evol. Microbiol.">
        <title>Complete genome sequence of Corynebacterium casei LMG S-19264T (=DSM 44701T), isolated from a smear-ripened cheese.</title>
        <authorList>
            <consortium name="US DOE Joint Genome Institute (JGI-PGF)"/>
            <person name="Walter F."/>
            <person name="Albersmeier A."/>
            <person name="Kalinowski J."/>
            <person name="Ruckert C."/>
        </authorList>
    </citation>
    <scope>NUCLEOTIDE SEQUENCE</scope>
    <source>
        <strain evidence="3">CGMCC 4.7299</strain>
    </source>
</reference>
<sequence length="329" mass="35827">MKDRVLIFGGRGLIGHALARRLSRRAEPVQTVVADLDQARLPDDPFGTCERIVRLRHAAVAELATVVPTDVRDAQAVRAVVDEVDPTVVVHLAAVSVADDAARHPELTHQTNVGGLRNVLDALGGRDTRLVFVSSSFVYGDFETPSVDERHPLRPRGPYGVTKFHGEQAVREARSLGGLPSVIIRPSAAYGPYDSNRRIVQKLLEEARAGRHSELRGADGVLDFTYVDDLAAGLELAAFHPQAPGRTFNMTAGKGRSLRDLAEILHRHFPGHTVSETPADPNRPRRGTLDVAHARFVLGYEPEWDLAQGVAECVAFYRMLDDADAPVAG</sequence>
<proteinExistence type="inferred from homology"/>
<evidence type="ECO:0000256" key="1">
    <source>
        <dbReference type="ARBA" id="ARBA00007637"/>
    </source>
</evidence>
<dbReference type="InterPro" id="IPR036291">
    <property type="entry name" value="NAD(P)-bd_dom_sf"/>
</dbReference>